<organism evidence="2 4">
    <name type="scientific">Candidatus Chlorohelix allophototropha</name>
    <dbReference type="NCBI Taxonomy" id="3003348"/>
    <lineage>
        <taxon>Bacteria</taxon>
        <taxon>Bacillati</taxon>
        <taxon>Chloroflexota</taxon>
        <taxon>Chloroflexia</taxon>
        <taxon>Candidatus Chloroheliales</taxon>
        <taxon>Candidatus Chloroheliaceae</taxon>
        <taxon>Candidatus Chlorohelix</taxon>
    </lineage>
</organism>
<evidence type="ECO:0000313" key="3">
    <source>
        <dbReference type="EMBL" id="WJW68821.1"/>
    </source>
</evidence>
<sequence length="144" mass="16652">MVERILLAIGYEAAAIIFLLGICKRVGHHKFEEKYYDWLYFLRITMGCVLAVQLGFVILVSAFFWNQHSMAVGLTALVGIPMVLLLTMLMMRSFADSYRAIPNLIHRLEQMTPEEREHVLESLPPQTFQQLPGDYRFVSKKSDR</sequence>
<dbReference type="RefSeq" id="WP_341470725.1">
    <property type="nucleotide sequence ID" value="NZ_CP128400.1"/>
</dbReference>
<name>A0A8T7M9T4_9CHLR</name>
<reference evidence="3" key="2">
    <citation type="journal article" date="2024" name="Nature">
        <title>Anoxygenic phototroph of the Chloroflexota uses a type I reaction centre.</title>
        <authorList>
            <person name="Tsuji J.M."/>
            <person name="Shaw N.A."/>
            <person name="Nagashima S."/>
            <person name="Venkiteswaran J.J."/>
            <person name="Schiff S.L."/>
            <person name="Watanabe T."/>
            <person name="Fukui M."/>
            <person name="Hanada S."/>
            <person name="Tank M."/>
            <person name="Neufeld J.D."/>
        </authorList>
    </citation>
    <scope>NUCLEOTIDE SEQUENCE</scope>
    <source>
        <strain evidence="3">L227-S17</strain>
    </source>
</reference>
<dbReference type="EMBL" id="CP128400">
    <property type="protein sequence ID" value="WJW68821.1"/>
    <property type="molecule type" value="Genomic_DNA"/>
</dbReference>
<evidence type="ECO:0000313" key="5">
    <source>
        <dbReference type="Proteomes" id="UP001431572"/>
    </source>
</evidence>
<gene>
    <name evidence="2" type="ORF">HXX08_23765</name>
    <name evidence="3" type="ORF">OZ401_004439</name>
</gene>
<evidence type="ECO:0000313" key="4">
    <source>
        <dbReference type="Proteomes" id="UP000521676"/>
    </source>
</evidence>
<evidence type="ECO:0000313" key="2">
    <source>
        <dbReference type="EMBL" id="NWJ48889.1"/>
    </source>
</evidence>
<dbReference type="AlphaFoldDB" id="A0A8T7M9T4"/>
<keyword evidence="1" id="KW-1133">Transmembrane helix</keyword>
<keyword evidence="5" id="KW-1185">Reference proteome</keyword>
<keyword evidence="1" id="KW-0472">Membrane</keyword>
<dbReference type="Proteomes" id="UP000521676">
    <property type="component" value="Unassembled WGS sequence"/>
</dbReference>
<proteinExistence type="predicted"/>
<keyword evidence="1" id="KW-0812">Transmembrane</keyword>
<evidence type="ECO:0000256" key="1">
    <source>
        <dbReference type="SAM" id="Phobius"/>
    </source>
</evidence>
<accession>A0A8T7M9T4</accession>
<feature type="transmembrane region" description="Helical" evidence="1">
    <location>
        <begin position="44"/>
        <end position="65"/>
    </location>
</feature>
<feature type="transmembrane region" description="Helical" evidence="1">
    <location>
        <begin position="6"/>
        <end position="23"/>
    </location>
</feature>
<protein>
    <submittedName>
        <fullName evidence="2">Uncharacterized protein</fullName>
    </submittedName>
</protein>
<reference evidence="2 4" key="1">
    <citation type="submission" date="2020-06" db="EMBL/GenBank/DDBJ databases">
        <title>Anoxygenic phototrophic Chloroflexota member uses a Type I reaction center.</title>
        <authorList>
            <person name="Tsuji J.M."/>
            <person name="Shaw N.A."/>
            <person name="Nagashima S."/>
            <person name="Venkiteswaran J."/>
            <person name="Schiff S.L."/>
            <person name="Hanada S."/>
            <person name="Tank M."/>
            <person name="Neufeld J.D."/>
        </authorList>
    </citation>
    <scope>NUCLEOTIDE SEQUENCE [LARGE SCALE GENOMIC DNA]</scope>
    <source>
        <strain evidence="2">L227-S17</strain>
    </source>
</reference>
<dbReference type="EMBL" id="JACATZ010000003">
    <property type="protein sequence ID" value="NWJ48889.1"/>
    <property type="molecule type" value="Genomic_DNA"/>
</dbReference>
<dbReference type="Proteomes" id="UP001431572">
    <property type="component" value="Chromosome 2"/>
</dbReference>
<feature type="transmembrane region" description="Helical" evidence="1">
    <location>
        <begin position="71"/>
        <end position="91"/>
    </location>
</feature>